<organism evidence="3 4">
    <name type="scientific">Colwellia psychrerythraea</name>
    <name type="common">Vibrio psychroerythus</name>
    <dbReference type="NCBI Taxonomy" id="28229"/>
    <lineage>
        <taxon>Bacteria</taxon>
        <taxon>Pseudomonadati</taxon>
        <taxon>Pseudomonadota</taxon>
        <taxon>Gammaproteobacteria</taxon>
        <taxon>Alteromonadales</taxon>
        <taxon>Colwelliaceae</taxon>
        <taxon>Colwellia</taxon>
    </lineage>
</organism>
<dbReference type="Proteomes" id="UP000029868">
    <property type="component" value="Unassembled WGS sequence"/>
</dbReference>
<sequence length="126" mass="14269">MDVLPYYFKFVDVLPCSFYVSPISNKRSYLMVMINYVEICLSFAVLYEGFACITGLKNTVDAIYFSFITATTIGYGDMLPKNSESKLLVIIQSMYTLVLIGLVLTNFTSNINYKNGTYKPKSSKKI</sequence>
<gene>
    <name evidence="3" type="ORF">GAB14E_3522</name>
</gene>
<proteinExistence type="predicted"/>
<dbReference type="InterPro" id="IPR013099">
    <property type="entry name" value="K_chnl_dom"/>
</dbReference>
<feature type="transmembrane region" description="Helical" evidence="1">
    <location>
        <begin position="87"/>
        <end position="107"/>
    </location>
</feature>
<reference evidence="3 4" key="1">
    <citation type="submission" date="2014-08" db="EMBL/GenBank/DDBJ databases">
        <title>Genomic and Phenotypic Diversity of Colwellia psychrerythraea strains from Disparate Marine Basins.</title>
        <authorList>
            <person name="Techtmann S.M."/>
            <person name="Stelling S.C."/>
            <person name="Utturkar S.M."/>
            <person name="Alshibli N."/>
            <person name="Harris A."/>
            <person name="Brown S.D."/>
            <person name="Hazen T.C."/>
        </authorList>
    </citation>
    <scope>NUCLEOTIDE SEQUENCE [LARGE SCALE GENOMIC DNA]</scope>
    <source>
        <strain evidence="3 4">GAB14E</strain>
    </source>
</reference>
<evidence type="ECO:0000256" key="1">
    <source>
        <dbReference type="SAM" id="Phobius"/>
    </source>
</evidence>
<keyword evidence="1" id="KW-0812">Transmembrane</keyword>
<evidence type="ECO:0000313" key="3">
    <source>
        <dbReference type="EMBL" id="KGJ90716.1"/>
    </source>
</evidence>
<evidence type="ECO:0000313" key="4">
    <source>
        <dbReference type="Proteomes" id="UP000029868"/>
    </source>
</evidence>
<feature type="domain" description="Potassium channel" evidence="2">
    <location>
        <begin position="51"/>
        <end position="109"/>
    </location>
</feature>
<feature type="transmembrane region" description="Helical" evidence="1">
    <location>
        <begin position="36"/>
        <end position="56"/>
    </location>
</feature>
<dbReference type="RefSeq" id="WP_414734065.1">
    <property type="nucleotide sequence ID" value="NZ_JQEC01000045.1"/>
</dbReference>
<dbReference type="Pfam" id="PF07885">
    <property type="entry name" value="Ion_trans_2"/>
    <property type="match status" value="1"/>
</dbReference>
<protein>
    <submittedName>
        <fullName evidence="3">Ion transport 2 domain protein</fullName>
    </submittedName>
</protein>
<keyword evidence="1" id="KW-1133">Transmembrane helix</keyword>
<feature type="transmembrane region" description="Helical" evidence="1">
    <location>
        <begin position="62"/>
        <end position="80"/>
    </location>
</feature>
<dbReference type="SUPFAM" id="SSF81324">
    <property type="entry name" value="Voltage-gated potassium channels"/>
    <property type="match status" value="1"/>
</dbReference>
<comment type="caution">
    <text evidence="3">The sequence shown here is derived from an EMBL/GenBank/DDBJ whole genome shotgun (WGS) entry which is preliminary data.</text>
</comment>
<dbReference type="EMBL" id="JQEC01000045">
    <property type="protein sequence ID" value="KGJ90716.1"/>
    <property type="molecule type" value="Genomic_DNA"/>
</dbReference>
<evidence type="ECO:0000259" key="2">
    <source>
        <dbReference type="Pfam" id="PF07885"/>
    </source>
</evidence>
<keyword evidence="1" id="KW-0472">Membrane</keyword>
<name>A0A099KJZ4_COLPS</name>
<dbReference type="PATRIC" id="fig|28229.3.peg.3441"/>
<dbReference type="AlphaFoldDB" id="A0A099KJZ4"/>
<accession>A0A099KJZ4</accession>
<dbReference type="Gene3D" id="1.10.287.70">
    <property type="match status" value="1"/>
</dbReference>